<feature type="transmembrane region" description="Helical" evidence="1">
    <location>
        <begin position="27"/>
        <end position="52"/>
    </location>
</feature>
<keyword evidence="1" id="KW-1133">Transmembrane helix</keyword>
<keyword evidence="1" id="KW-0472">Membrane</keyword>
<feature type="transmembrane region" description="Helical" evidence="1">
    <location>
        <begin position="345"/>
        <end position="366"/>
    </location>
</feature>
<evidence type="ECO:0000313" key="3">
    <source>
        <dbReference type="Proteomes" id="UP000198848"/>
    </source>
</evidence>
<feature type="transmembrane region" description="Helical" evidence="1">
    <location>
        <begin position="144"/>
        <end position="173"/>
    </location>
</feature>
<dbReference type="EMBL" id="FNLC01000002">
    <property type="protein sequence ID" value="SDQ95912.1"/>
    <property type="molecule type" value="Genomic_DNA"/>
</dbReference>
<feature type="transmembrane region" description="Helical" evidence="1">
    <location>
        <begin position="185"/>
        <end position="210"/>
    </location>
</feature>
<gene>
    <name evidence="2" type="ORF">SAMN04489842_1820</name>
</gene>
<dbReference type="OrthoDB" id="293659at2157"/>
<protein>
    <recommendedName>
        <fullName evidence="4">ABC-2 type transport system permease protein</fullName>
    </recommendedName>
</protein>
<keyword evidence="1" id="KW-0812">Transmembrane</keyword>
<evidence type="ECO:0008006" key="4">
    <source>
        <dbReference type="Google" id="ProtNLM"/>
    </source>
</evidence>
<name>A0A1H1F4I4_NATTX</name>
<dbReference type="STRING" id="1095778.SAMN04489842_1820"/>
<sequence>MSERAHVRAIARTELRRRLRAIQEEPAQLIAILIAGLFFVPVAMFGPIGAYMYGSSLAAGTLESPLESGTLVAVYGWVFVAAFGGYRAYATALRPDRLDGYLTTVSHRELLGGLLLAEGVLWGVPIVALGGASSLTFAAGTGSMLAALGFFVAICSTFATALVVGWALALVVMNGGVRSTLLARLRFVALAGVAIAYFSLLMTGNFGALFDPLIRVLEPTPVAWLGDLLVVGASGDASLIRAGGAVLTSAFVLLASPVVLSRLAAWLWYADGRSVEREVAVADVAGARSSRLDRFLPRSVVGVVSTDWKRARREPIALSFAIYPLIVLINPLIRVFETGTIGGSFPLWVLLSGAWITGALFALNVVGNEGAALPATLLSRTPGRALVAGHVVAGVLVCVPVTVVATVGLGIASPHSPAAVVTLAAGALVLSLCAGPIATGIGAMLPRFEAVDVARSTKAIVPSTLAFAVYSVVVVIVSLPAILGHSAIVGHAIASLLGTEQIVVAVGGTALSALVAVPIAGLSARYAIRSVETYHFT</sequence>
<dbReference type="RefSeq" id="WP_090380578.1">
    <property type="nucleotide sequence ID" value="NZ_FNLC01000002.1"/>
</dbReference>
<feature type="transmembrane region" description="Helical" evidence="1">
    <location>
        <begin position="245"/>
        <end position="269"/>
    </location>
</feature>
<feature type="transmembrane region" description="Helical" evidence="1">
    <location>
        <begin position="387"/>
        <end position="412"/>
    </location>
</feature>
<feature type="transmembrane region" description="Helical" evidence="1">
    <location>
        <begin position="418"/>
        <end position="438"/>
    </location>
</feature>
<feature type="transmembrane region" description="Helical" evidence="1">
    <location>
        <begin position="110"/>
        <end position="132"/>
    </location>
</feature>
<dbReference type="AlphaFoldDB" id="A0A1H1F4I4"/>
<organism evidence="2 3">
    <name type="scientific">Natronobacterium texcoconense</name>
    <dbReference type="NCBI Taxonomy" id="1095778"/>
    <lineage>
        <taxon>Archaea</taxon>
        <taxon>Methanobacteriati</taxon>
        <taxon>Methanobacteriota</taxon>
        <taxon>Stenosarchaea group</taxon>
        <taxon>Halobacteria</taxon>
        <taxon>Halobacteriales</taxon>
        <taxon>Natrialbaceae</taxon>
        <taxon>Natronobacterium</taxon>
    </lineage>
</organism>
<evidence type="ECO:0000313" key="2">
    <source>
        <dbReference type="EMBL" id="SDQ95912.1"/>
    </source>
</evidence>
<feature type="transmembrane region" description="Helical" evidence="1">
    <location>
        <begin position="459"/>
        <end position="482"/>
    </location>
</feature>
<reference evidence="3" key="1">
    <citation type="submission" date="2016-10" db="EMBL/GenBank/DDBJ databases">
        <authorList>
            <person name="Varghese N."/>
            <person name="Submissions S."/>
        </authorList>
    </citation>
    <scope>NUCLEOTIDE SEQUENCE [LARGE SCALE GENOMIC DNA]</scope>
    <source>
        <strain evidence="3">DSM 24767</strain>
    </source>
</reference>
<keyword evidence="3" id="KW-1185">Reference proteome</keyword>
<accession>A0A1H1F4I4</accession>
<proteinExistence type="predicted"/>
<feature type="transmembrane region" description="Helical" evidence="1">
    <location>
        <begin position="72"/>
        <end position="89"/>
    </location>
</feature>
<feature type="transmembrane region" description="Helical" evidence="1">
    <location>
        <begin position="316"/>
        <end position="333"/>
    </location>
</feature>
<evidence type="ECO:0000256" key="1">
    <source>
        <dbReference type="SAM" id="Phobius"/>
    </source>
</evidence>
<feature type="transmembrane region" description="Helical" evidence="1">
    <location>
        <begin position="502"/>
        <end position="522"/>
    </location>
</feature>
<dbReference type="Proteomes" id="UP000198848">
    <property type="component" value="Unassembled WGS sequence"/>
</dbReference>